<comment type="caution">
    <text evidence="13">The sequence shown here is derived from an EMBL/GenBank/DDBJ whole genome shotgun (WGS) entry which is preliminary data.</text>
</comment>
<feature type="transmembrane region" description="Helical" evidence="11">
    <location>
        <begin position="292"/>
        <end position="312"/>
    </location>
</feature>
<dbReference type="PANTHER" id="PTHR12560:SF11">
    <property type="entry name" value="CERAMIDE SYNTHASE LAC1-RELATED"/>
    <property type="match status" value="1"/>
</dbReference>
<organism evidence="13 14">
    <name type="scientific">Mycena sanguinolenta</name>
    <dbReference type="NCBI Taxonomy" id="230812"/>
    <lineage>
        <taxon>Eukaryota</taxon>
        <taxon>Fungi</taxon>
        <taxon>Dikarya</taxon>
        <taxon>Basidiomycota</taxon>
        <taxon>Agaricomycotina</taxon>
        <taxon>Agaricomycetes</taxon>
        <taxon>Agaricomycetidae</taxon>
        <taxon>Agaricales</taxon>
        <taxon>Marasmiineae</taxon>
        <taxon>Mycenaceae</taxon>
        <taxon>Mycena</taxon>
    </lineage>
</organism>
<accession>A0A8H6Z4Z1</accession>
<evidence type="ECO:0000256" key="2">
    <source>
        <dbReference type="ARBA" id="ARBA00009808"/>
    </source>
</evidence>
<comment type="similarity">
    <text evidence="2">Belongs to the sphingosine N-acyltransferase family.</text>
</comment>
<dbReference type="PROSITE" id="PS50922">
    <property type="entry name" value="TLC"/>
    <property type="match status" value="1"/>
</dbReference>
<comment type="subcellular location">
    <subcellularLocation>
        <location evidence="1">Endoplasmic reticulum membrane</location>
        <topology evidence="1">Multi-pass membrane protein</topology>
    </subcellularLocation>
</comment>
<sequence length="370" mass="43588">MLTRWVVDPALALKLLVLPLAFYALWELGSLRLDSLRHLSNPFGQFFLISNKISTDSDPRYAKSWADLLFVLYYVVVFSCFRQVVVVLGQRFAKYLGIHGRGKIIRFGEQTYAFVYYSLASAWGYRVMSELPTWWYKTEYFWINYPHWDMKPELKSYYLIQAAYWVQQVLVLVLGMERPRKDYNQLVVHHVVTIWLISWSYLTNLTLIGHAVYLSMDVPEVFFSFSKLLNYAGMVRAKIVSLALFAYMWTYFRHYLNLIILWSVWTQFDLIPESARRWAPAEGTYLVGWIKYCIWISLGALQLLNLFWYALVLRILVRALMTAEADDDRSDDEDEDEGKGSEADDDRSDNEDEDEGRELGNANLRWRKDH</sequence>
<evidence type="ECO:0000256" key="7">
    <source>
        <dbReference type="ARBA" id="ARBA00023136"/>
    </source>
</evidence>
<dbReference type="Pfam" id="PF03798">
    <property type="entry name" value="TRAM_LAG1_CLN8"/>
    <property type="match status" value="1"/>
</dbReference>
<evidence type="ECO:0000256" key="10">
    <source>
        <dbReference type="SAM" id="MobiDB-lite"/>
    </source>
</evidence>
<dbReference type="InterPro" id="IPR006634">
    <property type="entry name" value="TLC-dom"/>
</dbReference>
<dbReference type="Proteomes" id="UP000623467">
    <property type="component" value="Unassembled WGS sequence"/>
</dbReference>
<dbReference type="AlphaFoldDB" id="A0A8H6Z4Z1"/>
<dbReference type="GO" id="GO:0046513">
    <property type="term" value="P:ceramide biosynthetic process"/>
    <property type="evidence" value="ECO:0007669"/>
    <property type="project" value="InterPro"/>
</dbReference>
<dbReference type="PIRSF" id="PIRSF005225">
    <property type="entry name" value="LAG1_LAC1"/>
    <property type="match status" value="1"/>
</dbReference>
<dbReference type="SMART" id="SM00724">
    <property type="entry name" value="TLC"/>
    <property type="match status" value="1"/>
</dbReference>
<dbReference type="OrthoDB" id="3053196at2759"/>
<feature type="transmembrane region" description="Helical" evidence="11">
    <location>
        <begin position="255"/>
        <end position="272"/>
    </location>
</feature>
<keyword evidence="14" id="KW-1185">Reference proteome</keyword>
<keyword evidence="3" id="KW-0808">Transferase</keyword>
<evidence type="ECO:0000256" key="6">
    <source>
        <dbReference type="ARBA" id="ARBA00022989"/>
    </source>
</evidence>
<evidence type="ECO:0000256" key="5">
    <source>
        <dbReference type="ARBA" id="ARBA00022824"/>
    </source>
</evidence>
<dbReference type="GO" id="GO:0050291">
    <property type="term" value="F:sphingosine N-acyltransferase activity"/>
    <property type="evidence" value="ECO:0007669"/>
    <property type="project" value="InterPro"/>
</dbReference>
<keyword evidence="8" id="KW-0325">Glycoprotein</keyword>
<feature type="domain" description="TLC" evidence="12">
    <location>
        <begin position="102"/>
        <end position="321"/>
    </location>
</feature>
<evidence type="ECO:0000256" key="11">
    <source>
        <dbReference type="SAM" id="Phobius"/>
    </source>
</evidence>
<evidence type="ECO:0000256" key="8">
    <source>
        <dbReference type="ARBA" id="ARBA00023180"/>
    </source>
</evidence>
<feature type="transmembrane region" description="Helical" evidence="11">
    <location>
        <begin position="71"/>
        <end position="93"/>
    </location>
</feature>
<evidence type="ECO:0000256" key="4">
    <source>
        <dbReference type="ARBA" id="ARBA00022692"/>
    </source>
</evidence>
<dbReference type="PANTHER" id="PTHR12560">
    <property type="entry name" value="LONGEVITY ASSURANCE FACTOR 1 LAG1"/>
    <property type="match status" value="1"/>
</dbReference>
<proteinExistence type="inferred from homology"/>
<dbReference type="GO" id="GO:0005789">
    <property type="term" value="C:endoplasmic reticulum membrane"/>
    <property type="evidence" value="ECO:0007669"/>
    <property type="project" value="UniProtKB-SubCell"/>
</dbReference>
<evidence type="ECO:0000256" key="3">
    <source>
        <dbReference type="ARBA" id="ARBA00022679"/>
    </source>
</evidence>
<feature type="transmembrane region" description="Helical" evidence="11">
    <location>
        <begin position="7"/>
        <end position="26"/>
    </location>
</feature>
<keyword evidence="7 9" id="KW-0472">Membrane</keyword>
<gene>
    <name evidence="13" type="ORF">MSAN_00723100</name>
</gene>
<evidence type="ECO:0000256" key="9">
    <source>
        <dbReference type="PROSITE-ProRule" id="PRU00205"/>
    </source>
</evidence>
<feature type="transmembrane region" description="Helical" evidence="11">
    <location>
        <begin position="228"/>
        <end position="248"/>
    </location>
</feature>
<protein>
    <submittedName>
        <fullName evidence="13">Longevity assurance proteins LAG1/LAC1</fullName>
    </submittedName>
</protein>
<keyword evidence="6 11" id="KW-1133">Transmembrane helix</keyword>
<keyword evidence="5" id="KW-0256">Endoplasmic reticulum</keyword>
<feature type="region of interest" description="Disordered" evidence="10">
    <location>
        <begin position="325"/>
        <end position="370"/>
    </location>
</feature>
<reference evidence="13" key="1">
    <citation type="submission" date="2020-05" db="EMBL/GenBank/DDBJ databases">
        <title>Mycena genomes resolve the evolution of fungal bioluminescence.</title>
        <authorList>
            <person name="Tsai I.J."/>
        </authorList>
    </citation>
    <scope>NUCLEOTIDE SEQUENCE</scope>
    <source>
        <strain evidence="13">160909Yilan</strain>
    </source>
</reference>
<feature type="transmembrane region" description="Helical" evidence="11">
    <location>
        <begin position="186"/>
        <end position="208"/>
    </location>
</feature>
<evidence type="ECO:0000259" key="12">
    <source>
        <dbReference type="PROSITE" id="PS50922"/>
    </source>
</evidence>
<keyword evidence="4 9" id="KW-0812">Transmembrane</keyword>
<dbReference type="InterPro" id="IPR016439">
    <property type="entry name" value="Lag1/Lac1-like"/>
</dbReference>
<feature type="compositionally biased region" description="Acidic residues" evidence="10">
    <location>
        <begin position="325"/>
        <end position="356"/>
    </location>
</feature>
<evidence type="ECO:0000256" key="1">
    <source>
        <dbReference type="ARBA" id="ARBA00004477"/>
    </source>
</evidence>
<evidence type="ECO:0000313" key="13">
    <source>
        <dbReference type="EMBL" id="KAF7370892.1"/>
    </source>
</evidence>
<evidence type="ECO:0000313" key="14">
    <source>
        <dbReference type="Proteomes" id="UP000623467"/>
    </source>
</evidence>
<name>A0A8H6Z4Z1_9AGAR</name>
<dbReference type="EMBL" id="JACAZH010000004">
    <property type="protein sequence ID" value="KAF7370892.1"/>
    <property type="molecule type" value="Genomic_DNA"/>
</dbReference>